<evidence type="ECO:0000313" key="1">
    <source>
        <dbReference type="EMBL" id="OJA10187.1"/>
    </source>
</evidence>
<proteinExistence type="predicted"/>
<comment type="caution">
    <text evidence="1">The sequence shown here is derived from an EMBL/GenBank/DDBJ whole genome shotgun (WGS) entry which is preliminary data.</text>
</comment>
<keyword evidence="2" id="KW-1185">Reference proteome</keyword>
<name>A0A1J8PQZ5_9AGAM</name>
<dbReference type="EMBL" id="LVVM01005572">
    <property type="protein sequence ID" value="OJA10187.1"/>
    <property type="molecule type" value="Genomic_DNA"/>
</dbReference>
<organism evidence="1 2">
    <name type="scientific">Rhizopogon vesiculosus</name>
    <dbReference type="NCBI Taxonomy" id="180088"/>
    <lineage>
        <taxon>Eukaryota</taxon>
        <taxon>Fungi</taxon>
        <taxon>Dikarya</taxon>
        <taxon>Basidiomycota</taxon>
        <taxon>Agaricomycotina</taxon>
        <taxon>Agaricomycetes</taxon>
        <taxon>Agaricomycetidae</taxon>
        <taxon>Boletales</taxon>
        <taxon>Suillineae</taxon>
        <taxon>Rhizopogonaceae</taxon>
        <taxon>Rhizopogon</taxon>
    </lineage>
</organism>
<reference evidence="1 2" key="1">
    <citation type="submission" date="2016-03" db="EMBL/GenBank/DDBJ databases">
        <title>Comparative genomics of the ectomycorrhizal sister species Rhizopogon vinicolor and Rhizopogon vesiculosus (Basidiomycota: Boletales) reveals a divergence of the mating type B locus.</title>
        <authorList>
            <person name="Mujic A.B."/>
            <person name="Kuo A."/>
            <person name="Tritt A."/>
            <person name="Lipzen A."/>
            <person name="Chen C."/>
            <person name="Johnson J."/>
            <person name="Sharma A."/>
            <person name="Barry K."/>
            <person name="Grigoriev I.V."/>
            <person name="Spatafora J.W."/>
        </authorList>
    </citation>
    <scope>NUCLEOTIDE SEQUENCE [LARGE SCALE GENOMIC DNA]</scope>
    <source>
        <strain evidence="1 2">AM-OR11-056</strain>
    </source>
</reference>
<sequence>MADRVLMLNPVI</sequence>
<dbReference type="Proteomes" id="UP000183567">
    <property type="component" value="Unassembled WGS sequence"/>
</dbReference>
<accession>A0A1J8PQZ5</accession>
<gene>
    <name evidence="1" type="ORF">AZE42_01834</name>
</gene>
<protein>
    <submittedName>
        <fullName evidence="1">Uncharacterized protein</fullName>
    </submittedName>
</protein>
<evidence type="ECO:0000313" key="2">
    <source>
        <dbReference type="Proteomes" id="UP000183567"/>
    </source>
</evidence>